<gene>
    <name evidence="2" type="ORF">Anapl_13584</name>
</gene>
<accession>R0JV97</accession>
<proteinExistence type="predicted"/>
<sequence length="132" mass="13753">MLTRSLLPRAPLKSPGGPAASPRLISNPNLSSPAAEKPVSGSPLHQSGCEVVLPRTPPCDSQICTSAHPKSHLELQNRVTKKGTPSPTAGERKGTMAKPATPNTPGQELKPDGRAASLGRNLTDEQPRSLGI</sequence>
<dbReference type="AlphaFoldDB" id="R0JV97"/>
<protein>
    <submittedName>
        <fullName evidence="2">Uncharacterized protein</fullName>
    </submittedName>
</protein>
<feature type="region of interest" description="Disordered" evidence="1">
    <location>
        <begin position="68"/>
        <end position="132"/>
    </location>
</feature>
<dbReference type="Proteomes" id="UP000296049">
    <property type="component" value="Unassembled WGS sequence"/>
</dbReference>
<evidence type="ECO:0000313" key="2">
    <source>
        <dbReference type="EMBL" id="EOB01446.1"/>
    </source>
</evidence>
<name>R0JV97_ANAPL</name>
<evidence type="ECO:0000313" key="3">
    <source>
        <dbReference type="Proteomes" id="UP000296049"/>
    </source>
</evidence>
<keyword evidence="3" id="KW-1185">Reference proteome</keyword>
<feature type="region of interest" description="Disordered" evidence="1">
    <location>
        <begin position="1"/>
        <end position="49"/>
    </location>
</feature>
<reference evidence="3" key="1">
    <citation type="journal article" date="2013" name="Nat. Genet.">
        <title>The duck genome and transcriptome provide insight into an avian influenza virus reservoir species.</title>
        <authorList>
            <person name="Huang Y."/>
            <person name="Li Y."/>
            <person name="Burt D.W."/>
            <person name="Chen H."/>
            <person name="Zhang Y."/>
            <person name="Qian W."/>
            <person name="Kim H."/>
            <person name="Gan S."/>
            <person name="Zhao Y."/>
            <person name="Li J."/>
            <person name="Yi K."/>
            <person name="Feng H."/>
            <person name="Zhu P."/>
            <person name="Li B."/>
            <person name="Liu Q."/>
            <person name="Fairley S."/>
            <person name="Magor K.E."/>
            <person name="Du Z."/>
            <person name="Hu X."/>
            <person name="Goodman L."/>
            <person name="Tafer H."/>
            <person name="Vignal A."/>
            <person name="Lee T."/>
            <person name="Kim K.W."/>
            <person name="Sheng Z."/>
            <person name="An Y."/>
            <person name="Searle S."/>
            <person name="Herrero J."/>
            <person name="Groenen M.A."/>
            <person name="Crooijmans R.P."/>
            <person name="Faraut T."/>
            <person name="Cai Q."/>
            <person name="Webster R.G."/>
            <person name="Aldridge J.R."/>
            <person name="Warren W.C."/>
            <person name="Bartschat S."/>
            <person name="Kehr S."/>
            <person name="Marz M."/>
            <person name="Stadler P.F."/>
            <person name="Smith J."/>
            <person name="Kraus R.H."/>
            <person name="Zhao Y."/>
            <person name="Ren L."/>
            <person name="Fei J."/>
            <person name="Morisson M."/>
            <person name="Kaiser P."/>
            <person name="Griffin D.K."/>
            <person name="Rao M."/>
            <person name="Pitel F."/>
            <person name="Wang J."/>
            <person name="Li N."/>
        </authorList>
    </citation>
    <scope>NUCLEOTIDE SEQUENCE [LARGE SCALE GENOMIC DNA]</scope>
</reference>
<dbReference type="EMBL" id="KB743091">
    <property type="protein sequence ID" value="EOB01446.1"/>
    <property type="molecule type" value="Genomic_DNA"/>
</dbReference>
<feature type="compositionally biased region" description="Basic and acidic residues" evidence="1">
    <location>
        <begin position="122"/>
        <end position="132"/>
    </location>
</feature>
<evidence type="ECO:0000256" key="1">
    <source>
        <dbReference type="SAM" id="MobiDB-lite"/>
    </source>
</evidence>
<organism evidence="2 3">
    <name type="scientific">Anas platyrhynchos</name>
    <name type="common">Mallard</name>
    <name type="synonym">Anas boschas</name>
    <dbReference type="NCBI Taxonomy" id="8839"/>
    <lineage>
        <taxon>Eukaryota</taxon>
        <taxon>Metazoa</taxon>
        <taxon>Chordata</taxon>
        <taxon>Craniata</taxon>
        <taxon>Vertebrata</taxon>
        <taxon>Euteleostomi</taxon>
        <taxon>Archelosauria</taxon>
        <taxon>Archosauria</taxon>
        <taxon>Dinosauria</taxon>
        <taxon>Saurischia</taxon>
        <taxon>Theropoda</taxon>
        <taxon>Coelurosauria</taxon>
        <taxon>Aves</taxon>
        <taxon>Neognathae</taxon>
        <taxon>Galloanserae</taxon>
        <taxon>Anseriformes</taxon>
        <taxon>Anatidae</taxon>
        <taxon>Anatinae</taxon>
        <taxon>Anas</taxon>
    </lineage>
</organism>